<protein>
    <submittedName>
        <fullName evidence="2">Uncharacterized protein</fullName>
    </submittedName>
</protein>
<keyword evidence="3" id="KW-1185">Reference proteome</keyword>
<evidence type="ECO:0000313" key="2">
    <source>
        <dbReference type="EMBL" id="GAA4151674.1"/>
    </source>
</evidence>
<accession>A0ABP7ZAJ3</accession>
<sequence>MASPRPRCWLLLVMVLAGVIGAALLVTGVSPGLWQTAAASARVHVAAAPASPEPSPTTPTASLNSAPAETPGTVEPGKWVQDPGSPFDNIGTPRKKCGFADLACMAGDAVTGWFRDLGRVRWIMR</sequence>
<dbReference type="EMBL" id="BAABDO010000096">
    <property type="protein sequence ID" value="GAA4151674.1"/>
    <property type="molecule type" value="Genomic_DNA"/>
</dbReference>
<evidence type="ECO:0000256" key="1">
    <source>
        <dbReference type="SAM" id="MobiDB-lite"/>
    </source>
</evidence>
<evidence type="ECO:0000313" key="3">
    <source>
        <dbReference type="Proteomes" id="UP001500266"/>
    </source>
</evidence>
<name>A0ABP7ZAJ3_9ACTN</name>
<feature type="region of interest" description="Disordered" evidence="1">
    <location>
        <begin position="46"/>
        <end position="87"/>
    </location>
</feature>
<proteinExistence type="predicted"/>
<comment type="caution">
    <text evidence="2">The sequence shown here is derived from an EMBL/GenBank/DDBJ whole genome shotgun (WGS) entry which is preliminary data.</text>
</comment>
<reference evidence="3" key="1">
    <citation type="journal article" date="2019" name="Int. J. Syst. Evol. Microbiol.">
        <title>The Global Catalogue of Microorganisms (GCM) 10K type strain sequencing project: providing services to taxonomists for standard genome sequencing and annotation.</title>
        <authorList>
            <consortium name="The Broad Institute Genomics Platform"/>
            <consortium name="The Broad Institute Genome Sequencing Center for Infectious Disease"/>
            <person name="Wu L."/>
            <person name="Ma J."/>
        </authorList>
    </citation>
    <scope>NUCLEOTIDE SEQUENCE [LARGE SCALE GENOMIC DNA]</scope>
    <source>
        <strain evidence="3">JCM 17316</strain>
    </source>
</reference>
<dbReference type="Proteomes" id="UP001500266">
    <property type="component" value="Unassembled WGS sequence"/>
</dbReference>
<gene>
    <name evidence="2" type="ORF">GCM10022416_49150</name>
</gene>
<organism evidence="2 3">
    <name type="scientific">Actinomadura keratinilytica</name>
    <dbReference type="NCBI Taxonomy" id="547461"/>
    <lineage>
        <taxon>Bacteria</taxon>
        <taxon>Bacillati</taxon>
        <taxon>Actinomycetota</taxon>
        <taxon>Actinomycetes</taxon>
        <taxon>Streptosporangiales</taxon>
        <taxon>Thermomonosporaceae</taxon>
        <taxon>Actinomadura</taxon>
    </lineage>
</organism>